<proteinExistence type="predicted"/>
<comment type="caution">
    <text evidence="1">The sequence shown here is derived from an EMBL/GenBank/DDBJ whole genome shotgun (WGS) entry which is preliminary data.</text>
</comment>
<keyword evidence="2" id="KW-1185">Reference proteome</keyword>
<evidence type="ECO:0000313" key="2">
    <source>
        <dbReference type="Proteomes" id="UP000651050"/>
    </source>
</evidence>
<dbReference type="EMBL" id="JADWYS010000001">
    <property type="protein sequence ID" value="MBG9387942.1"/>
    <property type="molecule type" value="Genomic_DNA"/>
</dbReference>
<dbReference type="Proteomes" id="UP000651050">
    <property type="component" value="Unassembled WGS sequence"/>
</dbReference>
<dbReference type="RefSeq" id="WP_196985827.1">
    <property type="nucleotide sequence ID" value="NZ_JADWYS010000001.1"/>
</dbReference>
<dbReference type="AlphaFoldDB" id="A0A931H3P4"/>
<reference evidence="1" key="1">
    <citation type="submission" date="2020-11" db="EMBL/GenBank/DDBJ databases">
        <title>Bacterial whole genome sequence for Caenimonas sp. DR4.4.</title>
        <authorList>
            <person name="Le V."/>
            <person name="Ko S.-R."/>
            <person name="Ahn C.-Y."/>
            <person name="Oh H.-M."/>
        </authorList>
    </citation>
    <scope>NUCLEOTIDE SEQUENCE</scope>
    <source>
        <strain evidence="1">DR4.4</strain>
    </source>
</reference>
<gene>
    <name evidence="1" type="ORF">I5803_07920</name>
</gene>
<accession>A0A931H3P4</accession>
<name>A0A931H3P4_9BURK</name>
<protein>
    <submittedName>
        <fullName evidence="1">Uncharacterized protein</fullName>
    </submittedName>
</protein>
<sequence>MNSVYDTIYEWARKTTTSFSELRLLPREMQETDDDVGDSLIYRLKRWPDLPSQARTAGVLRTLSVMSSRPVNRQWILSTSKLGAAQVDRLLKRLTEEGAVEVIDGSKFPPEDF</sequence>
<evidence type="ECO:0000313" key="1">
    <source>
        <dbReference type="EMBL" id="MBG9387942.1"/>
    </source>
</evidence>
<organism evidence="1 2">
    <name type="scientific">Caenimonas aquaedulcis</name>
    <dbReference type="NCBI Taxonomy" id="2793270"/>
    <lineage>
        <taxon>Bacteria</taxon>
        <taxon>Pseudomonadati</taxon>
        <taxon>Pseudomonadota</taxon>
        <taxon>Betaproteobacteria</taxon>
        <taxon>Burkholderiales</taxon>
        <taxon>Comamonadaceae</taxon>
        <taxon>Caenimonas</taxon>
    </lineage>
</organism>